<dbReference type="InterPro" id="IPR036249">
    <property type="entry name" value="Thioredoxin-like_sf"/>
</dbReference>
<evidence type="ECO:0000256" key="1">
    <source>
        <dbReference type="SAM" id="SignalP"/>
    </source>
</evidence>
<organism evidence="3 4">
    <name type="scientific">Dyella kyungheensis</name>
    <dbReference type="NCBI Taxonomy" id="1242174"/>
    <lineage>
        <taxon>Bacteria</taxon>
        <taxon>Pseudomonadati</taxon>
        <taxon>Pseudomonadota</taxon>
        <taxon>Gammaproteobacteria</taxon>
        <taxon>Lysobacterales</taxon>
        <taxon>Rhodanobacteraceae</taxon>
        <taxon>Dyella</taxon>
    </lineage>
</organism>
<evidence type="ECO:0000313" key="3">
    <source>
        <dbReference type="EMBL" id="MBM7122048.1"/>
    </source>
</evidence>
<reference evidence="3 4" key="1">
    <citation type="submission" date="2020-10" db="EMBL/GenBank/DDBJ databases">
        <title>Phylogeny of dyella-like bacteria.</title>
        <authorList>
            <person name="Fu J."/>
        </authorList>
    </citation>
    <scope>NUCLEOTIDE SEQUENCE [LARGE SCALE GENOMIC DNA]</scope>
    <source>
        <strain evidence="3 4">THG-B117</strain>
    </source>
</reference>
<dbReference type="EMBL" id="JADIKC010000005">
    <property type="protein sequence ID" value="MBM7122048.1"/>
    <property type="molecule type" value="Genomic_DNA"/>
</dbReference>
<dbReference type="PANTHER" id="PTHR32234:SF0">
    <property type="entry name" value="THIOL:DISULFIDE INTERCHANGE PROTEIN DSBD"/>
    <property type="match status" value="1"/>
</dbReference>
<accession>A0ABS2JVG7</accession>
<proteinExistence type="predicted"/>
<dbReference type="Pfam" id="PF13899">
    <property type="entry name" value="Thioredoxin_7"/>
    <property type="match status" value="1"/>
</dbReference>
<name>A0ABS2JVG7_9GAMM</name>
<dbReference type="Proteomes" id="UP001430065">
    <property type="component" value="Unassembled WGS sequence"/>
</dbReference>
<feature type="domain" description="Thioredoxin" evidence="2">
    <location>
        <begin position="14"/>
        <end position="140"/>
    </location>
</feature>
<evidence type="ECO:0000313" key="4">
    <source>
        <dbReference type="Proteomes" id="UP001430065"/>
    </source>
</evidence>
<keyword evidence="1" id="KW-0732">Signal</keyword>
<feature type="signal peptide" evidence="1">
    <location>
        <begin position="1"/>
        <end position="27"/>
    </location>
</feature>
<protein>
    <submittedName>
        <fullName evidence="3">Thioredoxin family protein</fullName>
    </submittedName>
</protein>
<dbReference type="SUPFAM" id="SSF52833">
    <property type="entry name" value="Thioredoxin-like"/>
    <property type="match status" value="1"/>
</dbReference>
<comment type="caution">
    <text evidence="3">The sequence shown here is derived from an EMBL/GenBank/DDBJ whole genome shotgun (WGS) entry which is preliminary data.</text>
</comment>
<dbReference type="InterPro" id="IPR013766">
    <property type="entry name" value="Thioredoxin_domain"/>
</dbReference>
<feature type="chain" id="PRO_5046463805" evidence="1">
    <location>
        <begin position="28"/>
        <end position="442"/>
    </location>
</feature>
<evidence type="ECO:0000259" key="2">
    <source>
        <dbReference type="PROSITE" id="PS51352"/>
    </source>
</evidence>
<dbReference type="PANTHER" id="PTHR32234">
    <property type="entry name" value="THIOL:DISULFIDE INTERCHANGE PROTEIN DSBD"/>
    <property type="match status" value="1"/>
</dbReference>
<dbReference type="PROSITE" id="PS51352">
    <property type="entry name" value="THIOREDOXIN_2"/>
    <property type="match status" value="1"/>
</dbReference>
<gene>
    <name evidence="3" type="ORF">ISP20_12865</name>
</gene>
<keyword evidence="4" id="KW-1185">Reference proteome</keyword>
<dbReference type="Gene3D" id="3.40.30.10">
    <property type="entry name" value="Glutaredoxin"/>
    <property type="match status" value="1"/>
</dbReference>
<sequence length="442" mass="47638">MLNALRHTKAPLLAALLAALPAAGLHAAEAKTPLTIDEALKASAAQHRPVLVDFQAVWCYSCYYMASHVLNGAEWNAVERKAIVVQADADSPDGQTWMKKLHASFLPSYVVLDEHGNELGRISAEQPREKFYPKINAILASGDTLDGLKQKAANGAPDAVADVLEAYQARSEGGEGLAWFAALSSSRQQDAGKNARVQVALDQLALAKARAANDNAAVIASAQKVLAQEIGCQRPYVLDNLLDASARLPADQRKTLLATQRQPLEHYVNTQVLIATPACADQRSAVLASADLDDALGDAAAASAILDRAITQTRQRLGNKLGSDRNLADNLRIYLLRAKRTAELDDYQQQLIAAYPDDYVYAYRYGRNLVETGKPAQALPYLSQAADKAYGANRLAVALQRVKALKALHRDDEASKVASDVLESNGPWFPKQADALKAALKA</sequence>
<dbReference type="RefSeq" id="WP_204636488.1">
    <property type="nucleotide sequence ID" value="NZ_JADIKC010000005.1"/>
</dbReference>